<feature type="domain" description="HNH nuclease" evidence="1">
    <location>
        <begin position="57"/>
        <end position="95"/>
    </location>
</feature>
<proteinExistence type="predicted"/>
<organism evidence="2">
    <name type="scientific">uncultured Caudovirales phage</name>
    <dbReference type="NCBI Taxonomy" id="2100421"/>
    <lineage>
        <taxon>Viruses</taxon>
        <taxon>Duplodnaviria</taxon>
        <taxon>Heunggongvirae</taxon>
        <taxon>Uroviricota</taxon>
        <taxon>Caudoviricetes</taxon>
        <taxon>Peduoviridae</taxon>
        <taxon>Maltschvirus</taxon>
        <taxon>Maltschvirus maltsch</taxon>
    </lineage>
</organism>
<dbReference type="Pfam" id="PF13392">
    <property type="entry name" value="HNH_3"/>
    <property type="match status" value="1"/>
</dbReference>
<dbReference type="InterPro" id="IPR016177">
    <property type="entry name" value="DNA-bd_dom_sf"/>
</dbReference>
<dbReference type="SUPFAM" id="SSF54171">
    <property type="entry name" value="DNA-binding domain"/>
    <property type="match status" value="1"/>
</dbReference>
<evidence type="ECO:0000259" key="1">
    <source>
        <dbReference type="Pfam" id="PF13392"/>
    </source>
</evidence>
<dbReference type="InterPro" id="IPR003615">
    <property type="entry name" value="HNH_nuc"/>
</dbReference>
<name>A0A6J7WVK3_9CAUD</name>
<sequence length="164" mass="18518">MPNSLTADALRSVLKYDPKTGVFTWIKRTTKRIHVGDIAGYLEPSGYRSIRIFGKLYRAHRLAVLYVTGVMPAGEVDHWNTVKADNRYTNLRDVSGGINRQNHIAKYSNNKSGFLGVSHQPGNKFRATLRHKKKSIHLGTFTDPQAAHLAYVEAKRRFHIGCTL</sequence>
<accession>A0A6J7WVK3</accession>
<dbReference type="Gene3D" id="3.90.75.20">
    <property type="match status" value="1"/>
</dbReference>
<gene>
    <name evidence="2" type="ORF">UFOVP241_41</name>
</gene>
<reference evidence="2" key="1">
    <citation type="submission" date="2020-05" db="EMBL/GenBank/DDBJ databases">
        <authorList>
            <person name="Chiriac C."/>
            <person name="Salcher M."/>
            <person name="Ghai R."/>
            <person name="Kavagutti S V."/>
        </authorList>
    </citation>
    <scope>NUCLEOTIDE SEQUENCE</scope>
</reference>
<dbReference type="EMBL" id="LR798286">
    <property type="protein sequence ID" value="CAB5220855.1"/>
    <property type="molecule type" value="Genomic_DNA"/>
</dbReference>
<dbReference type="SUPFAM" id="SSF54060">
    <property type="entry name" value="His-Me finger endonucleases"/>
    <property type="match status" value="1"/>
</dbReference>
<dbReference type="GO" id="GO:0003700">
    <property type="term" value="F:DNA-binding transcription factor activity"/>
    <property type="evidence" value="ECO:0007669"/>
    <property type="project" value="InterPro"/>
</dbReference>
<protein>
    <submittedName>
        <fullName evidence="2">HNH nuclease</fullName>
    </submittedName>
</protein>
<evidence type="ECO:0000313" key="2">
    <source>
        <dbReference type="EMBL" id="CAB5220855.1"/>
    </source>
</evidence>
<dbReference type="InterPro" id="IPR044925">
    <property type="entry name" value="His-Me_finger_sf"/>
</dbReference>
<dbReference type="Gene3D" id="3.30.730.10">
    <property type="entry name" value="AP2/ERF domain"/>
    <property type="match status" value="1"/>
</dbReference>
<dbReference type="InterPro" id="IPR036955">
    <property type="entry name" value="AP2/ERF_dom_sf"/>
</dbReference>
<dbReference type="GO" id="GO:0003677">
    <property type="term" value="F:DNA binding"/>
    <property type="evidence" value="ECO:0007669"/>
    <property type="project" value="InterPro"/>
</dbReference>